<accession>A0A1X2EMB2</accession>
<dbReference type="EMBL" id="LQPZ01000015">
    <property type="protein sequence ID" value="ORX06699.1"/>
    <property type="molecule type" value="Genomic_DNA"/>
</dbReference>
<dbReference type="Proteomes" id="UP000193090">
    <property type="component" value="Unassembled WGS sequence"/>
</dbReference>
<gene>
    <name evidence="2" type="ORF">AWC30_06260</name>
</gene>
<keyword evidence="3" id="KW-1185">Reference proteome</keyword>
<dbReference type="AlphaFoldDB" id="A0A1X2EMB2"/>
<keyword evidence="1" id="KW-1133">Transmembrane helix</keyword>
<evidence type="ECO:0000313" key="2">
    <source>
        <dbReference type="EMBL" id="ORX06699.1"/>
    </source>
</evidence>
<evidence type="ECO:0000256" key="1">
    <source>
        <dbReference type="SAM" id="Phobius"/>
    </source>
</evidence>
<reference evidence="2 3" key="1">
    <citation type="submission" date="2016-01" db="EMBL/GenBank/DDBJ databases">
        <title>The new phylogeny of the genus Mycobacterium.</title>
        <authorList>
            <person name="Tarcisio F."/>
            <person name="Conor M."/>
            <person name="Antonella G."/>
            <person name="Elisabetta G."/>
            <person name="Giulia F.S."/>
            <person name="Sara T."/>
            <person name="Anna F."/>
            <person name="Clotilde B."/>
            <person name="Roberto B."/>
            <person name="Veronica D.S."/>
            <person name="Fabio R."/>
            <person name="Monica P."/>
            <person name="Olivier J."/>
            <person name="Enrico T."/>
            <person name="Nicola S."/>
        </authorList>
    </citation>
    <scope>NUCLEOTIDE SEQUENCE [LARGE SCALE GENOMIC DNA]</scope>
    <source>
        <strain evidence="2 3">DSM 44153</strain>
    </source>
</reference>
<dbReference type="OrthoDB" id="4567248at2"/>
<dbReference type="RefSeq" id="WP_085109279.1">
    <property type="nucleotide sequence ID" value="NZ_JACKSN010000038.1"/>
</dbReference>
<comment type="caution">
    <text evidence="2">The sequence shown here is derived from an EMBL/GenBank/DDBJ whole genome shotgun (WGS) entry which is preliminary data.</text>
</comment>
<sequence>MLTTLRRVLRFELLLAEWALLAGLIAAPYLLAGLAWALIDSDRFAGLSGARAVISILAGIATWPVQLVFSSGCGT</sequence>
<name>A0A1X2EMB2_9MYCO</name>
<keyword evidence="1" id="KW-0472">Membrane</keyword>
<dbReference type="STRING" id="1798.AWC30_06260"/>
<protein>
    <submittedName>
        <fullName evidence="2">Uncharacterized protein</fullName>
    </submittedName>
</protein>
<evidence type="ECO:0000313" key="3">
    <source>
        <dbReference type="Proteomes" id="UP000193090"/>
    </source>
</evidence>
<keyword evidence="1" id="KW-0812">Transmembrane</keyword>
<feature type="transmembrane region" description="Helical" evidence="1">
    <location>
        <begin position="51"/>
        <end position="69"/>
    </location>
</feature>
<organism evidence="2 3">
    <name type="scientific">Mycolicibacillus trivialis</name>
    <dbReference type="NCBI Taxonomy" id="1798"/>
    <lineage>
        <taxon>Bacteria</taxon>
        <taxon>Bacillati</taxon>
        <taxon>Actinomycetota</taxon>
        <taxon>Actinomycetes</taxon>
        <taxon>Mycobacteriales</taxon>
        <taxon>Mycobacteriaceae</taxon>
        <taxon>Mycolicibacillus</taxon>
    </lineage>
</organism>
<proteinExistence type="predicted"/>
<feature type="transmembrane region" description="Helical" evidence="1">
    <location>
        <begin position="20"/>
        <end position="39"/>
    </location>
</feature>